<evidence type="ECO:0000256" key="4">
    <source>
        <dbReference type="SAM" id="MobiDB-lite"/>
    </source>
</evidence>
<dbReference type="Proteomes" id="UP000092600">
    <property type="component" value="Unassembled WGS sequence"/>
</dbReference>
<protein>
    <submittedName>
        <fullName evidence="5">Glucose-6-phosphate isomerase 1, chloroplastic</fullName>
    </submittedName>
</protein>
<keyword evidence="2" id="KW-0324">Glycolysis</keyword>
<dbReference type="EMBL" id="LSRQ01003347">
    <property type="protein sequence ID" value="OAY71698.1"/>
    <property type="molecule type" value="Genomic_DNA"/>
</dbReference>
<name>A0A199V3Z6_ANACO</name>
<evidence type="ECO:0000256" key="1">
    <source>
        <dbReference type="ARBA" id="ARBA00022432"/>
    </source>
</evidence>
<dbReference type="InterPro" id="IPR035482">
    <property type="entry name" value="SIS_PGI_2"/>
</dbReference>
<dbReference type="PANTHER" id="PTHR11469">
    <property type="entry name" value="GLUCOSE-6-PHOSPHATE ISOMERASE"/>
    <property type="match status" value="1"/>
</dbReference>
<dbReference type="SUPFAM" id="SSF53697">
    <property type="entry name" value="SIS domain"/>
    <property type="match status" value="1"/>
</dbReference>
<dbReference type="GO" id="GO:0005829">
    <property type="term" value="C:cytosol"/>
    <property type="evidence" value="ECO:0007669"/>
    <property type="project" value="TreeGrafter"/>
</dbReference>
<dbReference type="GO" id="GO:0097367">
    <property type="term" value="F:carbohydrate derivative binding"/>
    <property type="evidence" value="ECO:0007669"/>
    <property type="project" value="InterPro"/>
</dbReference>
<feature type="non-terminal residue" evidence="5">
    <location>
        <position position="351"/>
    </location>
</feature>
<feature type="compositionally biased region" description="Polar residues" evidence="4">
    <location>
        <begin position="182"/>
        <end position="192"/>
    </location>
</feature>
<dbReference type="InterPro" id="IPR001672">
    <property type="entry name" value="G6P_Isomerase"/>
</dbReference>
<keyword evidence="3 5" id="KW-0413">Isomerase</keyword>
<dbReference type="AlphaFoldDB" id="A0A199V3Z6"/>
<organism evidence="5 6">
    <name type="scientific">Ananas comosus</name>
    <name type="common">Pineapple</name>
    <name type="synonym">Ananas ananas</name>
    <dbReference type="NCBI Taxonomy" id="4615"/>
    <lineage>
        <taxon>Eukaryota</taxon>
        <taxon>Viridiplantae</taxon>
        <taxon>Streptophyta</taxon>
        <taxon>Embryophyta</taxon>
        <taxon>Tracheophyta</taxon>
        <taxon>Spermatophyta</taxon>
        <taxon>Magnoliopsida</taxon>
        <taxon>Liliopsida</taxon>
        <taxon>Poales</taxon>
        <taxon>Bromeliaceae</taxon>
        <taxon>Bromelioideae</taxon>
        <taxon>Ananas</taxon>
    </lineage>
</organism>
<dbReference type="Gene3D" id="3.40.50.10490">
    <property type="entry name" value="Glucose-6-phosphate isomerase like protein, domain 1"/>
    <property type="match status" value="3"/>
</dbReference>
<dbReference type="InterPro" id="IPR046348">
    <property type="entry name" value="SIS_dom_sf"/>
</dbReference>
<evidence type="ECO:0000313" key="6">
    <source>
        <dbReference type="Proteomes" id="UP000092600"/>
    </source>
</evidence>
<dbReference type="GO" id="GO:0006094">
    <property type="term" value="P:gluconeogenesis"/>
    <property type="evidence" value="ECO:0007669"/>
    <property type="project" value="UniProtKB-KW"/>
</dbReference>
<gene>
    <name evidence="5" type="ORF">ACMD2_22806</name>
</gene>
<dbReference type="STRING" id="4615.A0A199V3Z6"/>
<dbReference type="GO" id="GO:0051156">
    <property type="term" value="P:glucose 6-phosphate metabolic process"/>
    <property type="evidence" value="ECO:0007669"/>
    <property type="project" value="TreeGrafter"/>
</dbReference>
<proteinExistence type="predicted"/>
<dbReference type="GO" id="GO:0006096">
    <property type="term" value="P:glycolytic process"/>
    <property type="evidence" value="ECO:0007669"/>
    <property type="project" value="UniProtKB-KW"/>
</dbReference>
<dbReference type="CDD" id="cd05016">
    <property type="entry name" value="SIS_PGI_2"/>
    <property type="match status" value="1"/>
</dbReference>
<keyword evidence="1" id="KW-0312">Gluconeogenesis</keyword>
<feature type="region of interest" description="Disordered" evidence="4">
    <location>
        <begin position="176"/>
        <end position="197"/>
    </location>
</feature>
<dbReference type="PROSITE" id="PS51463">
    <property type="entry name" value="P_GLUCOSE_ISOMERASE_3"/>
    <property type="match status" value="1"/>
</dbReference>
<evidence type="ECO:0000313" key="5">
    <source>
        <dbReference type="EMBL" id="OAY71698.1"/>
    </source>
</evidence>
<evidence type="ECO:0000256" key="3">
    <source>
        <dbReference type="ARBA" id="ARBA00023235"/>
    </source>
</evidence>
<accession>A0A199V3Z6</accession>
<dbReference type="Pfam" id="PF00342">
    <property type="entry name" value="PGI"/>
    <property type="match status" value="2"/>
</dbReference>
<evidence type="ECO:0000256" key="2">
    <source>
        <dbReference type="ARBA" id="ARBA00023152"/>
    </source>
</evidence>
<comment type="caution">
    <text evidence="5">The sequence shown here is derived from an EMBL/GenBank/DDBJ whole genome shotgun (WGS) entry which is preliminary data.</text>
</comment>
<dbReference type="PANTHER" id="PTHR11469:SF1">
    <property type="entry name" value="GLUCOSE-6-PHOSPHATE ISOMERASE"/>
    <property type="match status" value="1"/>
</dbReference>
<reference evidence="5 6" key="1">
    <citation type="journal article" date="2016" name="DNA Res.">
        <title>The draft genome of MD-2 pineapple using hybrid error correction of long reads.</title>
        <authorList>
            <person name="Redwan R.M."/>
            <person name="Saidin A."/>
            <person name="Kumar S.V."/>
        </authorList>
    </citation>
    <scope>NUCLEOTIDE SEQUENCE [LARGE SCALE GENOMIC DNA]</scope>
    <source>
        <strain evidence="6">cv. MD2</strain>
        <tissue evidence="5">Leaf</tissue>
    </source>
</reference>
<dbReference type="GO" id="GO:0004347">
    <property type="term" value="F:glucose-6-phosphate isomerase activity"/>
    <property type="evidence" value="ECO:0007669"/>
    <property type="project" value="InterPro"/>
</dbReference>
<sequence length="351" mass="38339">MCQIRFIDSTDPAGIDHQIAQIGGELASTLVIAISKTGAYPETRKGLLEVQGAFQKAGLHFPKQGWLKRFPMFDWVGGRHSVMSAAGLLPAALQGIKIDEILKGAALMDEETRTTELRKNPAALLAMCWYWASKAVGSKDMIVLPYEDNFLLLRRYLMESLGKEFDLNGNRINEDVSVPGNKGSTDQHASPTQKDELEPGVTFGDYLFGILHDTRSVYANNRESITVTVKEVNPAAVGALIALYERAVGIYASLLNINAYPDPGIEAGKRAAGEVLALQKTVLKVLNDARCKEPDEALSLMEIADRCNATKQIEIICNIIEHLAVDGRVIIKDGNFGSPQDIKVQGVECKV</sequence>
<dbReference type="GO" id="GO:0048029">
    <property type="term" value="F:monosaccharide binding"/>
    <property type="evidence" value="ECO:0007669"/>
    <property type="project" value="TreeGrafter"/>
</dbReference>